<organism evidence="1 2">
    <name type="scientific">Bacteroides fragilis</name>
    <dbReference type="NCBI Taxonomy" id="817"/>
    <lineage>
        <taxon>Bacteria</taxon>
        <taxon>Pseudomonadati</taxon>
        <taxon>Bacteroidota</taxon>
        <taxon>Bacteroidia</taxon>
        <taxon>Bacteroidales</taxon>
        <taxon>Bacteroidaceae</taxon>
        <taxon>Bacteroides</taxon>
    </lineage>
</organism>
<sequence>MIILILLRPKLLSQCLAVKSVLRKISLGGLLRISVDAFDKGQAYKDRMEVSKKNVDVFMGYIKALPV</sequence>
<dbReference type="RefSeq" id="WP_005802141.1">
    <property type="nucleotide sequence ID" value="NZ_BAABYZ010000001.1"/>
</dbReference>
<evidence type="ECO:0000313" key="1">
    <source>
        <dbReference type="EMBL" id="KAA5001029.1"/>
    </source>
</evidence>
<protein>
    <submittedName>
        <fullName evidence="1">Uncharacterized protein</fullName>
    </submittedName>
</protein>
<accession>A0A2M9UWG4</accession>
<dbReference type="AlphaFoldDB" id="A0A2M9UWG4"/>
<reference evidence="1 2" key="1">
    <citation type="journal article" date="2019" name="Nat. Med.">
        <title>A library of human gut bacterial isolates paired with longitudinal multiomics data enables mechanistic microbiome research.</title>
        <authorList>
            <person name="Poyet M."/>
            <person name="Groussin M."/>
            <person name="Gibbons S.M."/>
            <person name="Avila-Pacheco J."/>
            <person name="Jiang X."/>
            <person name="Kearney S.M."/>
            <person name="Perrotta A.R."/>
            <person name="Berdy B."/>
            <person name="Zhao S."/>
            <person name="Lieberman T.D."/>
            <person name="Swanson P.K."/>
            <person name="Smith M."/>
            <person name="Roesemann S."/>
            <person name="Alexander J.E."/>
            <person name="Rich S.A."/>
            <person name="Livny J."/>
            <person name="Vlamakis H."/>
            <person name="Clish C."/>
            <person name="Bullock K."/>
            <person name="Deik A."/>
            <person name="Scott J."/>
            <person name="Pierce K.A."/>
            <person name="Xavier R.J."/>
            <person name="Alm E.J."/>
        </authorList>
    </citation>
    <scope>NUCLEOTIDE SEQUENCE [LARGE SCALE GENOMIC DNA]</scope>
    <source>
        <strain evidence="1 2">BIOML-A46</strain>
    </source>
</reference>
<comment type="caution">
    <text evidence="1">The sequence shown here is derived from an EMBL/GenBank/DDBJ whole genome shotgun (WGS) entry which is preliminary data.</text>
</comment>
<evidence type="ECO:0000313" key="2">
    <source>
        <dbReference type="Proteomes" id="UP000460666"/>
    </source>
</evidence>
<name>A0A2M9UWG4_BACFG</name>
<dbReference type="EMBL" id="VWCJ01000002">
    <property type="protein sequence ID" value="KAA5001029.1"/>
    <property type="molecule type" value="Genomic_DNA"/>
</dbReference>
<gene>
    <name evidence="1" type="ORF">F2Z89_05695</name>
</gene>
<dbReference type="Proteomes" id="UP000460666">
    <property type="component" value="Unassembled WGS sequence"/>
</dbReference>
<proteinExistence type="predicted"/>